<dbReference type="EMBL" id="QGNW01002566">
    <property type="protein sequence ID" value="RVW17962.1"/>
    <property type="molecule type" value="Genomic_DNA"/>
</dbReference>
<protein>
    <submittedName>
        <fullName evidence="1">Uncharacterized protein</fullName>
    </submittedName>
</protein>
<dbReference type="InterPro" id="IPR032567">
    <property type="entry name" value="RTL1-rel"/>
</dbReference>
<comment type="caution">
    <text evidence="1">The sequence shown here is derived from an EMBL/GenBank/DDBJ whole genome shotgun (WGS) entry which is preliminary data.</text>
</comment>
<evidence type="ECO:0000313" key="2">
    <source>
        <dbReference type="Proteomes" id="UP000288805"/>
    </source>
</evidence>
<dbReference type="AlphaFoldDB" id="A0A438C3Y5"/>
<reference evidence="1 2" key="1">
    <citation type="journal article" date="2018" name="PLoS Genet.">
        <title>Population sequencing reveals clonal diversity and ancestral inbreeding in the grapevine cultivar Chardonnay.</title>
        <authorList>
            <person name="Roach M.J."/>
            <person name="Johnson D.L."/>
            <person name="Bohlmann J."/>
            <person name="van Vuuren H.J."/>
            <person name="Jones S.J."/>
            <person name="Pretorius I.S."/>
            <person name="Schmidt S.A."/>
            <person name="Borneman A.R."/>
        </authorList>
    </citation>
    <scope>NUCLEOTIDE SEQUENCE [LARGE SCALE GENOMIC DNA]</scope>
    <source>
        <strain evidence="2">cv. Chardonnay</strain>
        <tissue evidence="1">Leaf</tissue>
    </source>
</reference>
<organism evidence="1 2">
    <name type="scientific">Vitis vinifera</name>
    <name type="common">Grape</name>
    <dbReference type="NCBI Taxonomy" id="29760"/>
    <lineage>
        <taxon>Eukaryota</taxon>
        <taxon>Viridiplantae</taxon>
        <taxon>Streptophyta</taxon>
        <taxon>Embryophyta</taxon>
        <taxon>Tracheophyta</taxon>
        <taxon>Spermatophyta</taxon>
        <taxon>Magnoliopsida</taxon>
        <taxon>eudicotyledons</taxon>
        <taxon>Gunneridae</taxon>
        <taxon>Pentapetalae</taxon>
        <taxon>rosids</taxon>
        <taxon>Vitales</taxon>
        <taxon>Vitaceae</taxon>
        <taxon>Viteae</taxon>
        <taxon>Vitis</taxon>
    </lineage>
</organism>
<name>A0A438C3Y5_VITVI</name>
<gene>
    <name evidence="1" type="ORF">CK203_115313</name>
</gene>
<proteinExistence type="predicted"/>
<dbReference type="InterPro" id="IPR043502">
    <property type="entry name" value="DNA/RNA_pol_sf"/>
</dbReference>
<evidence type="ECO:0000313" key="1">
    <source>
        <dbReference type="EMBL" id="RVW17962.1"/>
    </source>
</evidence>
<sequence>MAPVELKELNIQLQESQSKRFIQPSTLPWGALVLFVKKKDGSCDHGLCDRIAKNSPNFQNSIGMAPYEALYGRPCRSPMCWMESGEASLIGPEMV</sequence>
<dbReference type="SUPFAM" id="SSF56672">
    <property type="entry name" value="DNA/RNA polymerases"/>
    <property type="match status" value="1"/>
</dbReference>
<accession>A0A438C3Y5</accession>
<dbReference type="PANTHER" id="PTHR15503:SF45">
    <property type="entry name" value="RNA-DIRECTED DNA POLYMERASE HOMOLOG"/>
    <property type="match status" value="1"/>
</dbReference>
<dbReference type="PANTHER" id="PTHR15503">
    <property type="entry name" value="LDOC1 RELATED"/>
    <property type="match status" value="1"/>
</dbReference>
<dbReference type="Gene3D" id="3.10.10.10">
    <property type="entry name" value="HIV Type 1 Reverse Transcriptase, subunit A, domain 1"/>
    <property type="match status" value="1"/>
</dbReference>
<dbReference type="Proteomes" id="UP000288805">
    <property type="component" value="Unassembled WGS sequence"/>
</dbReference>